<evidence type="ECO:0000256" key="1">
    <source>
        <dbReference type="ARBA" id="ARBA00004127"/>
    </source>
</evidence>
<comment type="similarity">
    <text evidence="2">Belongs to the CCC1 family.</text>
</comment>
<dbReference type="CDD" id="cd02435">
    <property type="entry name" value="CCC1"/>
    <property type="match status" value="1"/>
</dbReference>
<dbReference type="OMA" id="SRIGWLR"/>
<dbReference type="GO" id="GO:0012505">
    <property type="term" value="C:endomembrane system"/>
    <property type="evidence" value="ECO:0007669"/>
    <property type="project" value="UniProtKB-SubCell"/>
</dbReference>
<feature type="transmembrane region" description="Helical" evidence="7">
    <location>
        <begin position="170"/>
        <end position="190"/>
    </location>
</feature>
<protein>
    <submittedName>
        <fullName evidence="8">Ccc1p</fullName>
    </submittedName>
</protein>
<dbReference type="STRING" id="1432141.A0A015JFY2"/>
<proteinExistence type="inferred from homology"/>
<dbReference type="GO" id="GO:0030026">
    <property type="term" value="P:intracellular manganese ion homeostasis"/>
    <property type="evidence" value="ECO:0007669"/>
    <property type="project" value="InterPro"/>
</dbReference>
<evidence type="ECO:0000256" key="3">
    <source>
        <dbReference type="ARBA" id="ARBA00022692"/>
    </source>
</evidence>
<comment type="caution">
    <text evidence="8">The sequence shown here is derived from an EMBL/GenBank/DDBJ whole genome shotgun (WGS) entry which is preliminary data.</text>
</comment>
<evidence type="ECO:0000256" key="4">
    <source>
        <dbReference type="ARBA" id="ARBA00022989"/>
    </source>
</evidence>
<feature type="compositionally biased region" description="Polar residues" evidence="6">
    <location>
        <begin position="1"/>
        <end position="15"/>
    </location>
</feature>
<gene>
    <name evidence="8" type="ORF">RirG_105220</name>
</gene>
<reference evidence="8 9" key="1">
    <citation type="submission" date="2014-02" db="EMBL/GenBank/DDBJ databases">
        <title>Single nucleus genome sequencing reveals high similarity among nuclei of an endomycorrhizal fungus.</title>
        <authorList>
            <person name="Lin K."/>
            <person name="Geurts R."/>
            <person name="Zhang Z."/>
            <person name="Limpens E."/>
            <person name="Saunders D.G."/>
            <person name="Mu D."/>
            <person name="Pang E."/>
            <person name="Cao H."/>
            <person name="Cha H."/>
            <person name="Lin T."/>
            <person name="Zhou Q."/>
            <person name="Shang Y."/>
            <person name="Li Y."/>
            <person name="Ivanov S."/>
            <person name="Sharma T."/>
            <person name="Velzen R.V."/>
            <person name="Ruijter N.D."/>
            <person name="Aanen D.K."/>
            <person name="Win J."/>
            <person name="Kamoun S."/>
            <person name="Bisseling T."/>
            <person name="Huang S."/>
        </authorList>
    </citation>
    <scope>NUCLEOTIDE SEQUENCE [LARGE SCALE GENOMIC DNA]</scope>
    <source>
        <strain evidence="9">DAOM197198w</strain>
    </source>
</reference>
<feature type="transmembrane region" description="Helical" evidence="7">
    <location>
        <begin position="196"/>
        <end position="219"/>
    </location>
</feature>
<evidence type="ECO:0000256" key="5">
    <source>
        <dbReference type="ARBA" id="ARBA00023136"/>
    </source>
</evidence>
<keyword evidence="5 7" id="KW-0472">Membrane</keyword>
<keyword evidence="9" id="KW-1185">Reference proteome</keyword>
<dbReference type="InterPro" id="IPR008217">
    <property type="entry name" value="Ccc1_fam"/>
</dbReference>
<feature type="transmembrane region" description="Helical" evidence="7">
    <location>
        <begin position="226"/>
        <end position="247"/>
    </location>
</feature>
<name>A0A015JFY2_RHIIW</name>
<dbReference type="Proteomes" id="UP000022910">
    <property type="component" value="Unassembled WGS sequence"/>
</dbReference>
<evidence type="ECO:0000256" key="7">
    <source>
        <dbReference type="SAM" id="Phobius"/>
    </source>
</evidence>
<dbReference type="AlphaFoldDB" id="A0A015JFY2"/>
<dbReference type="OrthoDB" id="73465at2759"/>
<keyword evidence="3 7" id="KW-0812">Transmembrane</keyword>
<dbReference type="Pfam" id="PF01988">
    <property type="entry name" value="VIT1"/>
    <property type="match status" value="1"/>
</dbReference>
<evidence type="ECO:0000256" key="2">
    <source>
        <dbReference type="ARBA" id="ARBA00007049"/>
    </source>
</evidence>
<sequence>MKMSQPLLSKSSPNHQYEAIPDNSQHEEHHFESPEIIRDIVLGLSDGLTVPFALAAGLSSLGDSRVVIIGGCAELISGSISMGCGGYLAAKSDLDHYDTERRREEWEVKNCLNAEIQEIVDILSPYGLDEATVSPIIEKLKSNPEKFVDFMMKFELNLERPDPSRSLKSAFTIGMSYFIGGLVPLIPYFFMDDTTYALLVSSIITIFCLVIFGFVKAVYTSPNNAVSSAIQTAFVGALAAAAAYSGVRLVEVWKK</sequence>
<organism evidence="8 9">
    <name type="scientific">Rhizophagus irregularis (strain DAOM 197198w)</name>
    <name type="common">Glomus intraradices</name>
    <dbReference type="NCBI Taxonomy" id="1432141"/>
    <lineage>
        <taxon>Eukaryota</taxon>
        <taxon>Fungi</taxon>
        <taxon>Fungi incertae sedis</taxon>
        <taxon>Mucoromycota</taxon>
        <taxon>Glomeromycotina</taxon>
        <taxon>Glomeromycetes</taxon>
        <taxon>Glomerales</taxon>
        <taxon>Glomeraceae</taxon>
        <taxon>Rhizophagus</taxon>
    </lineage>
</organism>
<dbReference type="GO" id="GO:0005384">
    <property type="term" value="F:manganese ion transmembrane transporter activity"/>
    <property type="evidence" value="ECO:0007669"/>
    <property type="project" value="InterPro"/>
</dbReference>
<evidence type="ECO:0000313" key="8">
    <source>
        <dbReference type="EMBL" id="EXX68432.1"/>
    </source>
</evidence>
<feature type="region of interest" description="Disordered" evidence="6">
    <location>
        <begin position="1"/>
        <end position="29"/>
    </location>
</feature>
<dbReference type="PANTHER" id="PTHR31851">
    <property type="entry name" value="FE(2+)/MN(2+) TRANSPORTER PCL1"/>
    <property type="match status" value="1"/>
</dbReference>
<accession>A0A015JFY2</accession>
<evidence type="ECO:0000313" key="9">
    <source>
        <dbReference type="Proteomes" id="UP000022910"/>
    </source>
</evidence>
<evidence type="ECO:0000256" key="6">
    <source>
        <dbReference type="SAM" id="MobiDB-lite"/>
    </source>
</evidence>
<dbReference type="EMBL" id="JEMT01017287">
    <property type="protein sequence ID" value="EXX68432.1"/>
    <property type="molecule type" value="Genomic_DNA"/>
</dbReference>
<comment type="subcellular location">
    <subcellularLocation>
        <location evidence="1">Endomembrane system</location>
        <topology evidence="1">Multi-pass membrane protein</topology>
    </subcellularLocation>
</comment>
<keyword evidence="4 7" id="KW-1133">Transmembrane helix</keyword>